<dbReference type="Gene3D" id="3.40.50.1010">
    <property type="entry name" value="5'-nuclease"/>
    <property type="match status" value="2"/>
</dbReference>
<evidence type="ECO:0000313" key="4">
    <source>
        <dbReference type="Proteomes" id="UP000597444"/>
    </source>
</evidence>
<reference evidence="3" key="1">
    <citation type="submission" date="2020-10" db="EMBL/GenBank/DDBJ databases">
        <title>Taxonomic study of unclassified bacteria belonging to the class Ktedonobacteria.</title>
        <authorList>
            <person name="Yabe S."/>
            <person name="Wang C.M."/>
            <person name="Zheng Y."/>
            <person name="Sakai Y."/>
            <person name="Cavaletti L."/>
            <person name="Monciardini P."/>
            <person name="Donadio S."/>
        </authorList>
    </citation>
    <scope>NUCLEOTIDE SEQUENCE</scope>
    <source>
        <strain evidence="3">ID150040</strain>
    </source>
</reference>
<dbReference type="RefSeq" id="WP_220205497.1">
    <property type="nucleotide sequence ID" value="NZ_BNJK01000001.1"/>
</dbReference>
<dbReference type="Proteomes" id="UP000597444">
    <property type="component" value="Unassembled WGS sequence"/>
</dbReference>
<name>A0A8J3IPV1_9CHLR</name>
<accession>A0A8J3IPV1</accession>
<evidence type="ECO:0000313" key="3">
    <source>
        <dbReference type="EMBL" id="GHO94782.1"/>
    </source>
</evidence>
<evidence type="ECO:0000256" key="1">
    <source>
        <dbReference type="SAM" id="MobiDB-lite"/>
    </source>
</evidence>
<feature type="region of interest" description="Disordered" evidence="1">
    <location>
        <begin position="103"/>
        <end position="172"/>
    </location>
</feature>
<feature type="region of interest" description="Disordered" evidence="1">
    <location>
        <begin position="187"/>
        <end position="218"/>
    </location>
</feature>
<dbReference type="InterPro" id="IPR021139">
    <property type="entry name" value="NYN"/>
</dbReference>
<comment type="caution">
    <text evidence="3">The sequence shown here is derived from an EMBL/GenBank/DDBJ whole genome shotgun (WGS) entry which is preliminary data.</text>
</comment>
<dbReference type="AlphaFoldDB" id="A0A8J3IPV1"/>
<feature type="compositionally biased region" description="Polar residues" evidence="1">
    <location>
        <begin position="132"/>
        <end position="141"/>
    </location>
</feature>
<evidence type="ECO:0000259" key="2">
    <source>
        <dbReference type="Pfam" id="PF01936"/>
    </source>
</evidence>
<dbReference type="PANTHER" id="PTHR35811:SF1">
    <property type="entry name" value="HTH OST-TYPE DOMAIN-CONTAINING PROTEIN"/>
    <property type="match status" value="1"/>
</dbReference>
<dbReference type="GO" id="GO:0004540">
    <property type="term" value="F:RNA nuclease activity"/>
    <property type="evidence" value="ECO:0007669"/>
    <property type="project" value="InterPro"/>
</dbReference>
<feature type="compositionally biased region" description="Acidic residues" evidence="1">
    <location>
        <begin position="144"/>
        <end position="165"/>
    </location>
</feature>
<keyword evidence="4" id="KW-1185">Reference proteome</keyword>
<proteinExistence type="predicted"/>
<dbReference type="EMBL" id="BNJK01000001">
    <property type="protein sequence ID" value="GHO94782.1"/>
    <property type="molecule type" value="Genomic_DNA"/>
</dbReference>
<dbReference type="Pfam" id="PF01936">
    <property type="entry name" value="NYN"/>
    <property type="match status" value="2"/>
</dbReference>
<dbReference type="PANTHER" id="PTHR35811">
    <property type="entry name" value="SLR1870 PROTEIN"/>
    <property type="match status" value="1"/>
</dbReference>
<organism evidence="3 4">
    <name type="scientific">Reticulibacter mediterranei</name>
    <dbReference type="NCBI Taxonomy" id="2778369"/>
    <lineage>
        <taxon>Bacteria</taxon>
        <taxon>Bacillati</taxon>
        <taxon>Chloroflexota</taxon>
        <taxon>Ktedonobacteria</taxon>
        <taxon>Ktedonobacterales</taxon>
        <taxon>Reticulibacteraceae</taxon>
        <taxon>Reticulibacter</taxon>
    </lineage>
</organism>
<feature type="domain" description="NYN" evidence="2">
    <location>
        <begin position="5"/>
        <end position="77"/>
    </location>
</feature>
<sequence>MPEDIALFIDFENIRYSMLNIQRREPDPQELIAVARRYGTVMVARAYADWSRQPEPFKGSLTAAMIDRVDCPAKQRDRIRMGTIHYASGNMPTGSLGSPNYVAEQGGSGSTGSFPKPWPGGTGNTGSLPAITPQTAQNGWSSDPDAEMQEEELDDNILTDDEPTTEENYQVSEYQQRESYRHTLPYQSAYGQNPTGPLGQSNTGPLGYPTTSTQHTGNTGHMPAVNSSGGSTIVQSTVVQSTVDLNMLMDIIETVFDRPTISTFVLMTGDKDFTRISARLKLRLNKTVIVVGIPGTVSRDLISSANQFVPLVPGGPTPSGITGNTGALPVPNVTQMSPSGNTGGMPAISQYQPNPYGTPPMDVLDPQFLQFLDYIDRNWSWRTIIGVSNFIGDPMNPKNRFRGRLTRESARELLNLCIQQGILLVQTDSTGAEDLRLNRMHPGVDEVLKQFVR</sequence>
<feature type="domain" description="NYN" evidence="2">
    <location>
        <begin position="232"/>
        <end position="311"/>
    </location>
</feature>
<protein>
    <recommendedName>
        <fullName evidence="2">NYN domain-containing protein</fullName>
    </recommendedName>
</protein>
<gene>
    <name evidence="3" type="ORF">KSF_048300</name>
</gene>